<dbReference type="PRINTS" id="PR00922">
    <property type="entry name" value="DADACBPTASE3"/>
</dbReference>
<dbReference type="Proteomes" id="UP000226429">
    <property type="component" value="Unassembled WGS sequence"/>
</dbReference>
<dbReference type="NCBIfam" id="TIGR00666">
    <property type="entry name" value="PBP4"/>
    <property type="match status" value="1"/>
</dbReference>
<dbReference type="GO" id="GO:0006508">
    <property type="term" value="P:proteolysis"/>
    <property type="evidence" value="ECO:0007669"/>
    <property type="project" value="InterPro"/>
</dbReference>
<protein>
    <submittedName>
        <fullName evidence="3">D-alanyl-D-alanine carboxypeptidase/D-alanyl-D-alanine-endopeptidase</fullName>
        <ecNumber evidence="3">3.4.16.4</ecNumber>
    </submittedName>
</protein>
<dbReference type="Gene3D" id="3.50.80.20">
    <property type="entry name" value="D-Ala-D-Ala carboxypeptidase C, peptidase S13"/>
    <property type="match status" value="1"/>
</dbReference>
<evidence type="ECO:0000256" key="2">
    <source>
        <dbReference type="ARBA" id="ARBA00022801"/>
    </source>
</evidence>
<dbReference type="PANTHER" id="PTHR30023">
    <property type="entry name" value="D-ALANYL-D-ALANINE CARBOXYPEPTIDASE"/>
    <property type="match status" value="1"/>
</dbReference>
<keyword evidence="3" id="KW-0645">Protease</keyword>
<dbReference type="GO" id="GO:0009002">
    <property type="term" value="F:serine-type D-Ala-D-Ala carboxypeptidase activity"/>
    <property type="evidence" value="ECO:0007669"/>
    <property type="project" value="UniProtKB-EC"/>
</dbReference>
<dbReference type="PANTHER" id="PTHR30023:SF0">
    <property type="entry name" value="PENICILLIN-SENSITIVE CARBOXYPEPTIDASE A"/>
    <property type="match status" value="1"/>
</dbReference>
<comment type="caution">
    <text evidence="3">The sequence shown here is derived from an EMBL/GenBank/DDBJ whole genome shotgun (WGS) entry which is preliminary data.</text>
</comment>
<dbReference type="InterPro" id="IPR000667">
    <property type="entry name" value="Peptidase_S13"/>
</dbReference>
<keyword evidence="4" id="KW-1185">Reference proteome</keyword>
<evidence type="ECO:0000256" key="1">
    <source>
        <dbReference type="ARBA" id="ARBA00006096"/>
    </source>
</evidence>
<sequence>MFIYQIGSMNKLNIVSLKTLRHIMYALAITLVIGTTKSFAFYDENGHQSQTSSIQVNLNNILSHFKAYRIGVSIQSLSSGRVLYQYNANHGFVPASTLKLFTGIAALDYLGPHFQFKTRFLTNPGAQIRNGVLAGNLYIKFSGDPYLTLDDLKDMLTTLNEQHITKVQGNIVIDDTAIDRSTWPPGRVIDDKIFCYAAPVTATIINRNCFSLSVKPNQHLLHPTVTKSSRNLGIVIDNLAITKHLRRPSYSLDLKPNAISANHYTLRGYLSPKMGPLSFAVALQNPNLATYGIVAGLLRKYSIHYSNLVYGKTPPLAKILAENSSPELAFLIKNMLKRSDNLIADSLLKKLGEKYFSAQGSWKTGRNAVQAILASKTDIDFRHVMMVDGSGLSRNNIVTPNAFVQLLNFAYTQLPDSDLLFESLPRSGLDGTLKHRLGGPTLDKIHAKTGSMHGISSLAGYIRTANGQVLAFSILINDPVPGKNNQGGYRLLENRICEFLAKSNL</sequence>
<dbReference type="Gene3D" id="3.40.710.10">
    <property type="entry name" value="DD-peptidase/beta-lactamase superfamily"/>
    <property type="match status" value="2"/>
</dbReference>
<keyword evidence="3" id="KW-0121">Carboxypeptidase</keyword>
<dbReference type="SUPFAM" id="SSF56601">
    <property type="entry name" value="beta-lactamase/transpeptidase-like"/>
    <property type="match status" value="1"/>
</dbReference>
<proteinExistence type="inferred from homology"/>
<accession>A0A370CIJ2</accession>
<comment type="similarity">
    <text evidence="1">Belongs to the peptidase S13 family.</text>
</comment>
<dbReference type="EC" id="3.4.16.4" evidence="3"/>
<gene>
    <name evidence="3" type="primary">dacB</name>
    <name evidence="3" type="ORF">CFE62_002670</name>
</gene>
<organism evidence="3 4">
    <name type="scientific">Candidatus Aquirickettsiella gammari</name>
    <dbReference type="NCBI Taxonomy" id="2016198"/>
    <lineage>
        <taxon>Bacteria</taxon>
        <taxon>Pseudomonadati</taxon>
        <taxon>Pseudomonadota</taxon>
        <taxon>Gammaproteobacteria</taxon>
        <taxon>Legionellales</taxon>
        <taxon>Coxiellaceae</taxon>
        <taxon>Candidatus Aquirickettsiella</taxon>
    </lineage>
</organism>
<evidence type="ECO:0000313" key="3">
    <source>
        <dbReference type="EMBL" id="RDH40679.1"/>
    </source>
</evidence>
<dbReference type="AlphaFoldDB" id="A0A370CIJ2"/>
<reference evidence="3 4" key="1">
    <citation type="journal article" date="2017" name="Int. J. Syst. Evol. Microbiol.">
        <title>Aquarickettsiella crustaci n. gen. n. sp. (Gammaproteobacteria: Legionellales: Coxiellaceae); a bacterial pathogen of the freshwater crustacean: Gammarus fossarum (Malacostraca: Amphipoda).</title>
        <authorList>
            <person name="Bojko J."/>
            <person name="Dunn A.M."/>
            <person name="Stebbing P.D."/>
            <person name="Van Aerle R."/>
            <person name="Bacela-Spychalska K."/>
            <person name="Bean T.P."/>
            <person name="Stentiford G.D."/>
        </authorList>
    </citation>
    <scope>NUCLEOTIDE SEQUENCE [LARGE SCALE GENOMIC DNA]</scope>
    <source>
        <strain evidence="3">RA15029</strain>
    </source>
</reference>
<dbReference type="GO" id="GO:0000270">
    <property type="term" value="P:peptidoglycan metabolic process"/>
    <property type="evidence" value="ECO:0007669"/>
    <property type="project" value="TreeGrafter"/>
</dbReference>
<keyword evidence="2 3" id="KW-0378">Hydrolase</keyword>
<dbReference type="InterPro" id="IPR012338">
    <property type="entry name" value="Beta-lactam/transpept-like"/>
</dbReference>
<name>A0A370CIJ2_9COXI</name>
<reference evidence="3 4" key="2">
    <citation type="journal article" date="2018" name="J. Invertebr. Pathol.">
        <title>'Candidatus Aquirickettsiella gammari' (Gammaproteobacteria: Legionellales: Coxiellaceae): A bacterial pathogen of the freshwater crustacean Gammarus fossarum (Malacostraca: Amphipoda).</title>
        <authorList>
            <person name="Bojko J."/>
            <person name="Dunn A.M."/>
            <person name="Stebbing P.D."/>
            <person name="van Aerle R."/>
            <person name="Bacela-Spychalska K."/>
            <person name="Bean T.P."/>
            <person name="Urrutia A."/>
            <person name="Stentiford G.D."/>
        </authorList>
    </citation>
    <scope>NUCLEOTIDE SEQUENCE [LARGE SCALE GENOMIC DNA]</scope>
    <source>
        <strain evidence="3">RA15029</strain>
    </source>
</reference>
<dbReference type="Pfam" id="PF02113">
    <property type="entry name" value="Peptidase_S13"/>
    <property type="match status" value="1"/>
</dbReference>
<dbReference type="EMBL" id="NMOS02000005">
    <property type="protein sequence ID" value="RDH40679.1"/>
    <property type="molecule type" value="Genomic_DNA"/>
</dbReference>
<evidence type="ECO:0000313" key="4">
    <source>
        <dbReference type="Proteomes" id="UP000226429"/>
    </source>
</evidence>